<dbReference type="InterPro" id="IPR014710">
    <property type="entry name" value="RmlC-like_jellyroll"/>
</dbReference>
<dbReference type="AlphaFoldDB" id="D5BQH4"/>
<dbReference type="eggNOG" id="COG5553">
    <property type="taxonomic scope" value="Bacteria"/>
</dbReference>
<dbReference type="EC" id="1.13.11.20" evidence="1"/>
<dbReference type="KEGG" id="apb:SAR116_2449"/>
<proteinExistence type="predicted"/>
<gene>
    <name evidence="1" type="ordered locus">SAR116_2449</name>
</gene>
<protein>
    <submittedName>
        <fullName evidence="1">Auxin-binding protein-like protein</fullName>
        <ecNumber evidence="1">1.13.11.20</ecNumber>
    </submittedName>
</protein>
<dbReference type="EMBL" id="CP001751">
    <property type="protein sequence ID" value="ADE40692.1"/>
    <property type="molecule type" value="Genomic_DNA"/>
</dbReference>
<evidence type="ECO:0000313" key="1">
    <source>
        <dbReference type="EMBL" id="ADE40692.1"/>
    </source>
</evidence>
<dbReference type="SUPFAM" id="SSF51182">
    <property type="entry name" value="RmlC-like cupins"/>
    <property type="match status" value="1"/>
</dbReference>
<dbReference type="CDD" id="cd10548">
    <property type="entry name" value="cupin_CDO"/>
    <property type="match status" value="1"/>
</dbReference>
<name>D5BQH4_PUNMI</name>
<accession>D5BQH4</accession>
<dbReference type="HOGENOM" id="CLU_1481375_0_0_5"/>
<dbReference type="GO" id="GO:0017172">
    <property type="term" value="F:cysteine dioxygenase activity"/>
    <property type="evidence" value="ECO:0007669"/>
    <property type="project" value="UniProtKB-EC"/>
</dbReference>
<dbReference type="Proteomes" id="UP000007460">
    <property type="component" value="Chromosome"/>
</dbReference>
<reference evidence="1 2" key="1">
    <citation type="journal article" date="2010" name="J. Bacteriol.">
        <title>Complete genome sequence of "Candidatus Puniceispirillum marinum" IMCC1322, a representative of the SAR116 clade in the Alphaproteobacteria.</title>
        <authorList>
            <person name="Oh H.M."/>
            <person name="Kwon K.K."/>
            <person name="Kang I."/>
            <person name="Kang S.G."/>
            <person name="Lee J.H."/>
            <person name="Kim S.J."/>
            <person name="Cho J.C."/>
        </authorList>
    </citation>
    <scope>NUCLEOTIDE SEQUENCE [LARGE SCALE GENOMIC DNA]</scope>
    <source>
        <strain evidence="1 2">IMCC1322</strain>
    </source>
</reference>
<dbReference type="RefSeq" id="WP_013047318.1">
    <property type="nucleotide sequence ID" value="NC_014010.1"/>
</dbReference>
<dbReference type="Gene3D" id="2.60.120.10">
    <property type="entry name" value="Jelly Rolls"/>
    <property type="match status" value="1"/>
</dbReference>
<keyword evidence="2" id="KW-1185">Reference proteome</keyword>
<evidence type="ECO:0000313" key="2">
    <source>
        <dbReference type="Proteomes" id="UP000007460"/>
    </source>
</evidence>
<sequence length="196" mass="22018">MIDTYDTDKQNITASAQPAFDLDEFIVCMRKAAKAPSPAKAVRAEMDRYFEHPEAVRLAMPKFDTDEEVLYEDESISIFYCRFRPGYTIPPHDHQTSAVIGIYDGQERNNFFSTAGDNFITKSKSVDMQAGDVVSIGPHAIHTVECTGSTPSYAIHVYLGPLSRIERNLYDVEAEKVIPFTDADFHRLAEDNDIVA</sequence>
<organism evidence="1 2">
    <name type="scientific">Puniceispirillum marinum (strain IMCC1322)</name>
    <dbReference type="NCBI Taxonomy" id="488538"/>
    <lineage>
        <taxon>Bacteria</taxon>
        <taxon>Pseudomonadati</taxon>
        <taxon>Pseudomonadota</taxon>
        <taxon>Alphaproteobacteria</taxon>
        <taxon>Candidatus Puniceispirillales</taxon>
        <taxon>Candidatus Puniceispirillaceae</taxon>
        <taxon>Candidatus Puniceispirillum</taxon>
    </lineage>
</organism>
<dbReference type="InterPro" id="IPR011051">
    <property type="entry name" value="RmlC_Cupin_sf"/>
</dbReference>
<keyword evidence="1" id="KW-0560">Oxidoreductase</keyword>
<dbReference type="OrthoDB" id="7059163at2"/>